<feature type="region of interest" description="C" evidence="6">
    <location>
        <begin position="558"/>
        <end position="626"/>
    </location>
</feature>
<comment type="function">
    <text evidence="6">Molecular chaperone. Has ATPase activity.</text>
</comment>
<dbReference type="SMART" id="SM00387">
    <property type="entry name" value="HATPase_c"/>
    <property type="match status" value="1"/>
</dbReference>
<accession>A0ABW7F1T1</accession>
<evidence type="ECO:0000313" key="9">
    <source>
        <dbReference type="Proteomes" id="UP001606210"/>
    </source>
</evidence>
<dbReference type="InterPro" id="IPR020575">
    <property type="entry name" value="Hsp90_N"/>
</dbReference>
<evidence type="ECO:0000259" key="7">
    <source>
        <dbReference type="SMART" id="SM00387"/>
    </source>
</evidence>
<keyword evidence="2 6" id="KW-0547">Nucleotide-binding</keyword>
<keyword evidence="5 6" id="KW-0143">Chaperone</keyword>
<dbReference type="InterPro" id="IPR036890">
    <property type="entry name" value="HATPase_C_sf"/>
</dbReference>
<dbReference type="SUPFAM" id="SSF110942">
    <property type="entry name" value="HSP90 C-terminal domain"/>
    <property type="match status" value="1"/>
</dbReference>
<dbReference type="Proteomes" id="UP001606210">
    <property type="component" value="Unassembled WGS sequence"/>
</dbReference>
<dbReference type="SUPFAM" id="SSF55874">
    <property type="entry name" value="ATPase domain of HSP90 chaperone/DNA topoisomerase II/histidine kinase"/>
    <property type="match status" value="1"/>
</dbReference>
<dbReference type="InterPro" id="IPR037196">
    <property type="entry name" value="HSP90_C"/>
</dbReference>
<dbReference type="InterPro" id="IPR020568">
    <property type="entry name" value="Ribosomal_Su5_D2-typ_SF"/>
</dbReference>
<dbReference type="InterPro" id="IPR003594">
    <property type="entry name" value="HATPase_dom"/>
</dbReference>
<gene>
    <name evidence="6 8" type="primary">htpG</name>
    <name evidence="8" type="ORF">ACG00Y_11355</name>
</gene>
<comment type="subcellular location">
    <subcellularLocation>
        <location evidence="6">Cytoplasm</location>
    </subcellularLocation>
</comment>
<sequence length="626" mass="69953">MTKQTHAFQAEVKQILHLVTHSLYSNKEIFLRELVSNASDACDKLRFEALDNAALFEDTPNLEVRVSFDEEAKTLTISDNGIGMSAEEAASHLGTIAKSGTREFMAKLEGDQKKDAQLIGQFGVGFYSGFIVADRITVDTRRAGLAQDQGVRWSSEGTGEYELETITKPGRGTDVILHLRDGEEEFLKTWRVKSTISKYSDHISLPILMKKETWDADAAKQVVTDEWEPVNKASALWARSKSEVTAEQYEEFYKQISHDSEAPLAYTHNRVEGRSEYTQLLYIPQKAPFDLWNRDKRGGVKLYVKRVFIMDDAEALMPVYLRFVKGVIDSADLPLNVSRELLQESRDVKAIREGSTKRVLGMLESLANSEEQADKDKYAAFWTDFGQVLKEGIGEDHANQERLAKLFRFASTHADANVSLADYVGRMKEGQEVIYYITADSLAAAKHSPQLEIFRKKGIEVLLLVDRVDEWMLSHLYEFEGKALQSVAKGAVDLGKLLDEDEKKKADETAESLKPLLDKLKEALKDRAKDVRVTTRLVDSPACIVVEEGDVSGHLARLLKQAGQAAPESKPTLEINADHALVKKLDGSSHFDDLAQVLFDQAVLAEGGHLEDPAAYVRRVNALLTG</sequence>
<keyword evidence="6" id="KW-0963">Cytoplasm</keyword>
<dbReference type="PANTHER" id="PTHR11528">
    <property type="entry name" value="HEAT SHOCK PROTEIN 90 FAMILY MEMBER"/>
    <property type="match status" value="1"/>
</dbReference>
<keyword evidence="9" id="KW-1185">Reference proteome</keyword>
<dbReference type="Gene3D" id="3.30.230.80">
    <property type="match status" value="1"/>
</dbReference>
<dbReference type="Gene3D" id="3.40.50.11260">
    <property type="match status" value="1"/>
</dbReference>
<keyword evidence="3 6" id="KW-0067">ATP-binding</keyword>
<comment type="caution">
    <text evidence="8">The sequence shown here is derived from an EMBL/GenBank/DDBJ whole genome shotgun (WGS) entry which is preliminary data.</text>
</comment>
<comment type="similarity">
    <text evidence="1 6">Belongs to the heat shock protein 90 family.</text>
</comment>
<evidence type="ECO:0000256" key="5">
    <source>
        <dbReference type="ARBA" id="ARBA00023186"/>
    </source>
</evidence>
<dbReference type="Gene3D" id="3.30.565.10">
    <property type="entry name" value="Histidine kinase-like ATPase, C-terminal domain"/>
    <property type="match status" value="1"/>
</dbReference>
<reference evidence="8 9" key="1">
    <citation type="submission" date="2024-08" db="EMBL/GenBank/DDBJ databases">
        <authorList>
            <person name="Lu H."/>
        </authorList>
    </citation>
    <scope>NUCLEOTIDE SEQUENCE [LARGE SCALE GENOMIC DNA]</scope>
    <source>
        <strain evidence="8 9">LYH14W</strain>
    </source>
</reference>
<name>A0ABW7F1T1_9BURK</name>
<dbReference type="PIRSF" id="PIRSF002583">
    <property type="entry name" value="Hsp90"/>
    <property type="match status" value="1"/>
</dbReference>
<organism evidence="8 9">
    <name type="scientific">Pelomonas parva</name>
    <dbReference type="NCBI Taxonomy" id="3299032"/>
    <lineage>
        <taxon>Bacteria</taxon>
        <taxon>Pseudomonadati</taxon>
        <taxon>Pseudomonadota</taxon>
        <taxon>Betaproteobacteria</taxon>
        <taxon>Burkholderiales</taxon>
        <taxon>Sphaerotilaceae</taxon>
        <taxon>Roseateles</taxon>
    </lineage>
</organism>
<dbReference type="HAMAP" id="MF_00505">
    <property type="entry name" value="HSP90"/>
    <property type="match status" value="1"/>
</dbReference>
<dbReference type="Gene3D" id="1.20.120.790">
    <property type="entry name" value="Heat shock protein 90, C-terminal domain"/>
    <property type="match status" value="1"/>
</dbReference>
<dbReference type="CDD" id="cd16927">
    <property type="entry name" value="HATPase_Hsp90-like"/>
    <property type="match status" value="1"/>
</dbReference>
<proteinExistence type="inferred from homology"/>
<feature type="region of interest" description="A; substrate-binding" evidence="6">
    <location>
        <begin position="1"/>
        <end position="339"/>
    </location>
</feature>
<dbReference type="InterPro" id="IPR001404">
    <property type="entry name" value="Hsp90_fam"/>
</dbReference>
<dbReference type="InterPro" id="IPR019805">
    <property type="entry name" value="Heat_shock_protein_90_CS"/>
</dbReference>
<evidence type="ECO:0000256" key="3">
    <source>
        <dbReference type="ARBA" id="ARBA00022840"/>
    </source>
</evidence>
<dbReference type="NCBIfam" id="NF003555">
    <property type="entry name" value="PRK05218.1"/>
    <property type="match status" value="1"/>
</dbReference>
<comment type="caution">
    <text evidence="6">Lacks conserved residue(s) required for the propagation of feature annotation.</text>
</comment>
<evidence type="ECO:0000256" key="6">
    <source>
        <dbReference type="HAMAP-Rule" id="MF_00505"/>
    </source>
</evidence>
<dbReference type="Pfam" id="PF00183">
    <property type="entry name" value="HSP90"/>
    <property type="match status" value="1"/>
</dbReference>
<dbReference type="RefSeq" id="WP_394478839.1">
    <property type="nucleotide sequence ID" value="NZ_JBIGHV010000004.1"/>
</dbReference>
<dbReference type="Pfam" id="PF13589">
    <property type="entry name" value="HATPase_c_3"/>
    <property type="match status" value="1"/>
</dbReference>
<evidence type="ECO:0000256" key="1">
    <source>
        <dbReference type="ARBA" id="ARBA00008239"/>
    </source>
</evidence>
<feature type="domain" description="Histidine kinase/HSP90-like ATPase" evidence="7">
    <location>
        <begin position="26"/>
        <end position="183"/>
    </location>
</feature>
<dbReference type="PRINTS" id="PR00775">
    <property type="entry name" value="HEATSHOCK90"/>
</dbReference>
<protein>
    <recommendedName>
        <fullName evidence="6">Chaperone protein HtpG</fullName>
    </recommendedName>
    <alternativeName>
        <fullName evidence="6">Heat shock protein HtpG</fullName>
    </alternativeName>
    <alternativeName>
        <fullName evidence="6">High temperature protein G</fullName>
    </alternativeName>
</protein>
<comment type="subunit">
    <text evidence="6">Homodimer.</text>
</comment>
<evidence type="ECO:0000256" key="2">
    <source>
        <dbReference type="ARBA" id="ARBA00022741"/>
    </source>
</evidence>
<dbReference type="PROSITE" id="PS00298">
    <property type="entry name" value="HSP90"/>
    <property type="match status" value="1"/>
</dbReference>
<evidence type="ECO:0000313" key="8">
    <source>
        <dbReference type="EMBL" id="MFG6430514.1"/>
    </source>
</evidence>
<dbReference type="SUPFAM" id="SSF54211">
    <property type="entry name" value="Ribosomal protein S5 domain 2-like"/>
    <property type="match status" value="1"/>
</dbReference>
<keyword evidence="4 6" id="KW-0346">Stress response</keyword>
<dbReference type="EMBL" id="JBIGHV010000004">
    <property type="protein sequence ID" value="MFG6430514.1"/>
    <property type="molecule type" value="Genomic_DNA"/>
</dbReference>
<evidence type="ECO:0000256" key="4">
    <source>
        <dbReference type="ARBA" id="ARBA00023016"/>
    </source>
</evidence>